<reference evidence="2 3" key="1">
    <citation type="submission" date="2020-09" db="EMBL/GenBank/DDBJ databases">
        <title>De no assembly of potato wild relative species, Solanum commersonii.</title>
        <authorList>
            <person name="Cho K."/>
        </authorList>
    </citation>
    <scope>NUCLEOTIDE SEQUENCE [LARGE SCALE GENOMIC DNA]</scope>
    <source>
        <strain evidence="2">LZ3.2</strain>
        <tissue evidence="2">Leaf</tissue>
    </source>
</reference>
<proteinExistence type="predicted"/>
<feature type="compositionally biased region" description="Basic residues" evidence="1">
    <location>
        <begin position="120"/>
        <end position="134"/>
    </location>
</feature>
<dbReference type="EMBL" id="JACXVP010000002">
    <property type="protein sequence ID" value="KAG5621449.1"/>
    <property type="molecule type" value="Genomic_DNA"/>
</dbReference>
<dbReference type="AlphaFoldDB" id="A0A9J6AAE8"/>
<protein>
    <submittedName>
        <fullName evidence="2">Uncharacterized protein</fullName>
    </submittedName>
</protein>
<evidence type="ECO:0000313" key="3">
    <source>
        <dbReference type="Proteomes" id="UP000824120"/>
    </source>
</evidence>
<evidence type="ECO:0000313" key="2">
    <source>
        <dbReference type="EMBL" id="KAG5621449.1"/>
    </source>
</evidence>
<sequence>MPCYSKYNPTIKPLMVTLNTSYHRVTYQTLELFGEGTSSNVSPHALNRKLSQEASVFLSKRVIAKKNEPRALSRFSPTNAHTIDLGEDSFNEDEEDNLLDICFDRFGRKGDILPWQQRSRSNKNKKKTHGRQHS</sequence>
<evidence type="ECO:0000256" key="1">
    <source>
        <dbReference type="SAM" id="MobiDB-lite"/>
    </source>
</evidence>
<dbReference type="OrthoDB" id="1306281at2759"/>
<accession>A0A9J6AAE8</accession>
<keyword evidence="3" id="KW-1185">Reference proteome</keyword>
<name>A0A9J6AAE8_SOLCO</name>
<feature type="region of interest" description="Disordered" evidence="1">
    <location>
        <begin position="114"/>
        <end position="134"/>
    </location>
</feature>
<organism evidence="2 3">
    <name type="scientific">Solanum commersonii</name>
    <name type="common">Commerson's wild potato</name>
    <name type="synonym">Commerson's nightshade</name>
    <dbReference type="NCBI Taxonomy" id="4109"/>
    <lineage>
        <taxon>Eukaryota</taxon>
        <taxon>Viridiplantae</taxon>
        <taxon>Streptophyta</taxon>
        <taxon>Embryophyta</taxon>
        <taxon>Tracheophyta</taxon>
        <taxon>Spermatophyta</taxon>
        <taxon>Magnoliopsida</taxon>
        <taxon>eudicotyledons</taxon>
        <taxon>Gunneridae</taxon>
        <taxon>Pentapetalae</taxon>
        <taxon>asterids</taxon>
        <taxon>lamiids</taxon>
        <taxon>Solanales</taxon>
        <taxon>Solanaceae</taxon>
        <taxon>Solanoideae</taxon>
        <taxon>Solaneae</taxon>
        <taxon>Solanum</taxon>
    </lineage>
</organism>
<comment type="caution">
    <text evidence="2">The sequence shown here is derived from an EMBL/GenBank/DDBJ whole genome shotgun (WGS) entry which is preliminary data.</text>
</comment>
<dbReference type="Proteomes" id="UP000824120">
    <property type="component" value="Chromosome 2"/>
</dbReference>
<gene>
    <name evidence="2" type="ORF">H5410_006667</name>
</gene>